<protein>
    <submittedName>
        <fullName evidence="1">Uncharacterized protein</fullName>
    </submittedName>
</protein>
<sequence>MAPGMVTLFCNQGNRNRVDEYLNVNEDLDEEGAAAILPLGDRREEEDVRALLGRDGLGVGAAREIQPSWDRLSRRAYEAQFGDVEMDDNRDGEGRGSGC</sequence>
<organism evidence="1 2">
    <name type="scientific">Jaapia argillacea MUCL 33604</name>
    <dbReference type="NCBI Taxonomy" id="933084"/>
    <lineage>
        <taxon>Eukaryota</taxon>
        <taxon>Fungi</taxon>
        <taxon>Dikarya</taxon>
        <taxon>Basidiomycota</taxon>
        <taxon>Agaricomycotina</taxon>
        <taxon>Agaricomycetes</taxon>
        <taxon>Agaricomycetidae</taxon>
        <taxon>Jaapiales</taxon>
        <taxon>Jaapiaceae</taxon>
        <taxon>Jaapia</taxon>
    </lineage>
</organism>
<dbReference type="InParanoid" id="A0A067PE99"/>
<dbReference type="AlphaFoldDB" id="A0A067PE99"/>
<reference evidence="2" key="1">
    <citation type="journal article" date="2014" name="Proc. Natl. Acad. Sci. U.S.A.">
        <title>Extensive sampling of basidiomycete genomes demonstrates inadequacy of the white-rot/brown-rot paradigm for wood decay fungi.</title>
        <authorList>
            <person name="Riley R."/>
            <person name="Salamov A.A."/>
            <person name="Brown D.W."/>
            <person name="Nagy L.G."/>
            <person name="Floudas D."/>
            <person name="Held B.W."/>
            <person name="Levasseur A."/>
            <person name="Lombard V."/>
            <person name="Morin E."/>
            <person name="Otillar R."/>
            <person name="Lindquist E.A."/>
            <person name="Sun H."/>
            <person name="LaButti K.M."/>
            <person name="Schmutz J."/>
            <person name="Jabbour D."/>
            <person name="Luo H."/>
            <person name="Baker S.E."/>
            <person name="Pisabarro A.G."/>
            <person name="Walton J.D."/>
            <person name="Blanchette R.A."/>
            <person name="Henrissat B."/>
            <person name="Martin F."/>
            <person name="Cullen D."/>
            <person name="Hibbett D.S."/>
            <person name="Grigoriev I.V."/>
        </authorList>
    </citation>
    <scope>NUCLEOTIDE SEQUENCE [LARGE SCALE GENOMIC DNA]</scope>
    <source>
        <strain evidence="2">MUCL 33604</strain>
    </source>
</reference>
<proteinExistence type="predicted"/>
<keyword evidence="2" id="KW-1185">Reference proteome</keyword>
<dbReference type="EMBL" id="KL197735">
    <property type="protein sequence ID" value="KDQ53238.1"/>
    <property type="molecule type" value="Genomic_DNA"/>
</dbReference>
<gene>
    <name evidence="1" type="ORF">JAAARDRAFT_39616</name>
</gene>
<dbReference type="Proteomes" id="UP000027265">
    <property type="component" value="Unassembled WGS sequence"/>
</dbReference>
<dbReference type="HOGENOM" id="CLU_2320737_0_0_1"/>
<evidence type="ECO:0000313" key="1">
    <source>
        <dbReference type="EMBL" id="KDQ53238.1"/>
    </source>
</evidence>
<name>A0A067PE99_9AGAM</name>
<evidence type="ECO:0000313" key="2">
    <source>
        <dbReference type="Proteomes" id="UP000027265"/>
    </source>
</evidence>
<accession>A0A067PE99</accession>